<dbReference type="OrthoDB" id="5877028at2759"/>
<dbReference type="RefSeq" id="XP_014570613.1">
    <property type="nucleotide sequence ID" value="XM_014715127.1"/>
</dbReference>
<comment type="caution">
    <text evidence="5">The sequence shown here is derived from an EMBL/GenBank/DDBJ whole genome shotgun (WGS) entry which is preliminary data.</text>
</comment>
<name>G7E3W1_MIXOS</name>
<reference evidence="5 6" key="1">
    <citation type="journal article" date="2011" name="J. Gen. Appl. Microbiol.">
        <title>Draft genome sequencing of the enigmatic basidiomycete Mixia osmundae.</title>
        <authorList>
            <person name="Nishida H."/>
            <person name="Nagatsuka Y."/>
            <person name="Sugiyama J."/>
        </authorList>
    </citation>
    <scope>NUCLEOTIDE SEQUENCE [LARGE SCALE GENOMIC DNA]</scope>
    <source>
        <strain evidence="6">CBS 9802 / IAM 14324 / JCM 22182 / KY 12970</strain>
    </source>
</reference>
<evidence type="ECO:0000256" key="4">
    <source>
        <dbReference type="SAM" id="MobiDB-lite"/>
    </source>
</evidence>
<dbReference type="HOGENOM" id="CLU_498820_0_0_1"/>
<evidence type="ECO:0000313" key="5">
    <source>
        <dbReference type="EMBL" id="GAA97521.1"/>
    </source>
</evidence>
<dbReference type="InterPro" id="IPR033494">
    <property type="entry name" value="NUDE"/>
</dbReference>
<dbReference type="OMA" id="KYHEVSE"/>
<dbReference type="GO" id="GO:0007020">
    <property type="term" value="P:microtubule nucleation"/>
    <property type="evidence" value="ECO:0007669"/>
    <property type="project" value="TreeGrafter"/>
</dbReference>
<dbReference type="EMBL" id="BABT02000126">
    <property type="protein sequence ID" value="GAA97521.1"/>
    <property type="molecule type" value="Genomic_DNA"/>
</dbReference>
<dbReference type="GO" id="GO:0007059">
    <property type="term" value="P:chromosome segregation"/>
    <property type="evidence" value="ECO:0007669"/>
    <property type="project" value="TreeGrafter"/>
</dbReference>
<dbReference type="GO" id="GO:0047496">
    <property type="term" value="P:vesicle transport along microtubule"/>
    <property type="evidence" value="ECO:0007669"/>
    <property type="project" value="TreeGrafter"/>
</dbReference>
<dbReference type="InParanoid" id="G7E3W1"/>
<evidence type="ECO:0000256" key="3">
    <source>
        <dbReference type="SAM" id="Coils"/>
    </source>
</evidence>
<feature type="compositionally biased region" description="Basic and acidic residues" evidence="4">
    <location>
        <begin position="535"/>
        <end position="546"/>
    </location>
</feature>
<organism evidence="5 6">
    <name type="scientific">Mixia osmundae (strain CBS 9802 / IAM 14324 / JCM 22182 / KY 12970)</name>
    <dbReference type="NCBI Taxonomy" id="764103"/>
    <lineage>
        <taxon>Eukaryota</taxon>
        <taxon>Fungi</taxon>
        <taxon>Dikarya</taxon>
        <taxon>Basidiomycota</taxon>
        <taxon>Pucciniomycotina</taxon>
        <taxon>Mixiomycetes</taxon>
        <taxon>Mixiales</taxon>
        <taxon>Mixiaceae</taxon>
        <taxon>Mixia</taxon>
    </lineage>
</organism>
<dbReference type="eggNOG" id="KOG1853">
    <property type="taxonomic scope" value="Eukaryota"/>
</dbReference>
<dbReference type="AlphaFoldDB" id="G7E3W1"/>
<evidence type="ECO:0008006" key="7">
    <source>
        <dbReference type="Google" id="ProtNLM"/>
    </source>
</evidence>
<accession>G7E3W1</accession>
<dbReference type="PANTHER" id="PTHR10921:SF1">
    <property type="entry name" value="NUCLEAR DISTRIBUTION PROTEIN NUDE HOMOLOG"/>
    <property type="match status" value="1"/>
</dbReference>
<feature type="region of interest" description="Disordered" evidence="4">
    <location>
        <begin position="232"/>
        <end position="288"/>
    </location>
</feature>
<dbReference type="GO" id="GO:0000132">
    <property type="term" value="P:establishment of mitotic spindle orientation"/>
    <property type="evidence" value="ECO:0007669"/>
    <property type="project" value="TreeGrafter"/>
</dbReference>
<keyword evidence="6" id="KW-1185">Reference proteome</keyword>
<dbReference type="GO" id="GO:0000776">
    <property type="term" value="C:kinetochore"/>
    <property type="evidence" value="ECO:0007669"/>
    <property type="project" value="TreeGrafter"/>
</dbReference>
<feature type="compositionally biased region" description="Low complexity" evidence="4">
    <location>
        <begin position="353"/>
        <end position="368"/>
    </location>
</feature>
<dbReference type="STRING" id="764103.G7E3W1"/>
<dbReference type="PANTHER" id="PTHR10921">
    <property type="entry name" value="NUCLEAR DISTRIBUTION PROTEIN NUDE HOMOLOG 1"/>
    <property type="match status" value="1"/>
</dbReference>
<evidence type="ECO:0000256" key="2">
    <source>
        <dbReference type="ARBA" id="ARBA00023054"/>
    </source>
</evidence>
<sequence length="546" mass="59372">MSDDDPPSFSTDAEALIWWQGRASSLQDDLDDTKLALEEFQASSGELEEELEKNLAAGEKRELDLRKTVERLKVELDQWKTRHQTTLKEHHKSLSSMKTELESVRISEDALRRKLRDLELDNDDLEKSERVLNSTLQDLEARHGKSVERITLLEQDLVSSASTQEELQRVKDELRDTLEEVAVLRGRLEAETAVVPVRSPAPPPSSAPDSDRAEVESAVAPKLALLDITPERLPSPVRTGSPRTASGLRLSQTRIPVATKHTAATQTSPLPDLTRPAPRSQKGEDLLKGMKDRTKWMRDMTAKLDSRRQMTSAIPVPKSPATTLSRASVVTGIPRLTTPRRDHSTGSANSRLSESVTPSPPQSTTGPTFEREGSGGVPDSLGDQLLRASVRTPSRHIPRPSLPAVVMPDTPTASTSQRRSQLGASTGPGFAASGSVSTPRRISTVFSRPPVADSTATGPPRPPTPGHSPTRRSMLGARKSMPATTTRKSAELPPARNFLRKHSGGAGIVPSASSRALGKPDAMAQSQAARRAGAKKRETFSFLERP</sequence>
<dbReference type="Proteomes" id="UP000009131">
    <property type="component" value="Unassembled WGS sequence"/>
</dbReference>
<reference evidence="5 6" key="2">
    <citation type="journal article" date="2012" name="Open Biol.">
        <title>Characteristics of nucleosomes and linker DNA regions on the genome of the basidiomycete Mixia osmundae revealed by mono- and dinucleosome mapping.</title>
        <authorList>
            <person name="Nishida H."/>
            <person name="Kondo S."/>
            <person name="Matsumoto T."/>
            <person name="Suzuki Y."/>
            <person name="Yoshikawa H."/>
            <person name="Taylor T.D."/>
            <person name="Sugiyama J."/>
        </authorList>
    </citation>
    <scope>NUCLEOTIDE SEQUENCE [LARGE SCALE GENOMIC DNA]</scope>
    <source>
        <strain evidence="6">CBS 9802 / IAM 14324 / JCM 22182 / KY 12970</strain>
    </source>
</reference>
<dbReference type="GO" id="GO:0051642">
    <property type="term" value="P:centrosome localization"/>
    <property type="evidence" value="ECO:0007669"/>
    <property type="project" value="TreeGrafter"/>
</dbReference>
<dbReference type="Gene3D" id="6.10.250.1080">
    <property type="match status" value="1"/>
</dbReference>
<feature type="region of interest" description="Disordered" evidence="4">
    <location>
        <begin position="196"/>
        <end position="215"/>
    </location>
</feature>
<dbReference type="GO" id="GO:0005871">
    <property type="term" value="C:kinesin complex"/>
    <property type="evidence" value="ECO:0007669"/>
    <property type="project" value="TreeGrafter"/>
</dbReference>
<protein>
    <recommendedName>
        <fullName evidence="7">NUDE domain-containing protein</fullName>
    </recommendedName>
</protein>
<feature type="coiled-coil region" evidence="3">
    <location>
        <begin position="23"/>
        <end position="191"/>
    </location>
</feature>
<gene>
    <name evidence="5" type="primary">Mo04199</name>
    <name evidence="5" type="ORF">E5Q_04199</name>
</gene>
<feature type="compositionally biased region" description="Polar residues" evidence="4">
    <location>
        <begin position="241"/>
        <end position="254"/>
    </location>
</feature>
<comment type="similarity">
    <text evidence="1">Belongs to the nudE family.</text>
</comment>
<feature type="compositionally biased region" description="Polar residues" evidence="4">
    <location>
        <begin position="411"/>
        <end position="424"/>
    </location>
</feature>
<feature type="compositionally biased region" description="Polar residues" evidence="4">
    <location>
        <begin position="434"/>
        <end position="446"/>
    </location>
</feature>
<dbReference type="GO" id="GO:0008017">
    <property type="term" value="F:microtubule binding"/>
    <property type="evidence" value="ECO:0007669"/>
    <property type="project" value="InterPro"/>
</dbReference>
<keyword evidence="2 3" id="KW-0175">Coiled coil</keyword>
<evidence type="ECO:0000256" key="1">
    <source>
        <dbReference type="ARBA" id="ARBA00007429"/>
    </source>
</evidence>
<evidence type="ECO:0000313" key="6">
    <source>
        <dbReference type="Proteomes" id="UP000009131"/>
    </source>
</evidence>
<proteinExistence type="inferred from homology"/>
<feature type="region of interest" description="Disordered" evidence="4">
    <location>
        <begin position="305"/>
        <end position="546"/>
    </location>
</feature>